<reference evidence="6 7" key="1">
    <citation type="submission" date="2020-03" db="EMBL/GenBank/DDBJ databases">
        <title>Genomic Encyclopedia of Type Strains, Phase IV (KMG-IV): sequencing the most valuable type-strain genomes for metagenomic binning, comparative biology and taxonomic classification.</title>
        <authorList>
            <person name="Goeker M."/>
        </authorList>
    </citation>
    <scope>NUCLEOTIDE SEQUENCE [LARGE SCALE GENOMIC DNA]</scope>
    <source>
        <strain evidence="6 7">DSM 4733</strain>
    </source>
</reference>
<keyword evidence="7" id="KW-1185">Reference proteome</keyword>
<keyword evidence="4" id="KW-0804">Transcription</keyword>
<dbReference type="InterPro" id="IPR009061">
    <property type="entry name" value="DNA-bd_dom_put_sf"/>
</dbReference>
<dbReference type="InterPro" id="IPR047057">
    <property type="entry name" value="MerR_fam"/>
</dbReference>
<dbReference type="GO" id="GO:0003677">
    <property type="term" value="F:DNA binding"/>
    <property type="evidence" value="ECO:0007669"/>
    <property type="project" value="UniProtKB-KW"/>
</dbReference>
<dbReference type="InterPro" id="IPR000551">
    <property type="entry name" value="MerR-type_HTH_dom"/>
</dbReference>
<dbReference type="Pfam" id="PF13411">
    <property type="entry name" value="MerR_1"/>
    <property type="match status" value="1"/>
</dbReference>
<evidence type="ECO:0000256" key="4">
    <source>
        <dbReference type="ARBA" id="ARBA00023163"/>
    </source>
</evidence>
<dbReference type="PROSITE" id="PS50937">
    <property type="entry name" value="HTH_MERR_2"/>
    <property type="match status" value="1"/>
</dbReference>
<keyword evidence="1" id="KW-0678">Repressor</keyword>
<dbReference type="PANTHER" id="PTHR30204:SF69">
    <property type="entry name" value="MERR-FAMILY TRANSCRIPTIONAL REGULATOR"/>
    <property type="match status" value="1"/>
</dbReference>
<keyword evidence="3" id="KW-0238">DNA-binding</keyword>
<accession>A0A7X5V3X0</accession>
<evidence type="ECO:0000259" key="5">
    <source>
        <dbReference type="PROSITE" id="PS50937"/>
    </source>
</evidence>
<evidence type="ECO:0000313" key="6">
    <source>
        <dbReference type="EMBL" id="NIJ66841.1"/>
    </source>
</evidence>
<dbReference type="SUPFAM" id="SSF46955">
    <property type="entry name" value="Putative DNA-binding domain"/>
    <property type="match status" value="1"/>
</dbReference>
<protein>
    <submittedName>
        <fullName evidence="6">MerR family mercuric resistance operon transcriptional regulator</fullName>
    </submittedName>
</protein>
<dbReference type="PRINTS" id="PR00040">
    <property type="entry name" value="HTHMERR"/>
</dbReference>
<dbReference type="Proteomes" id="UP000564677">
    <property type="component" value="Unassembled WGS sequence"/>
</dbReference>
<keyword evidence="2" id="KW-0805">Transcription regulation</keyword>
<dbReference type="Gene3D" id="1.10.1660.10">
    <property type="match status" value="1"/>
</dbReference>
<dbReference type="PANTHER" id="PTHR30204">
    <property type="entry name" value="REDOX-CYCLING DRUG-SENSING TRANSCRIPTIONAL ACTIVATOR SOXR"/>
    <property type="match status" value="1"/>
</dbReference>
<evidence type="ECO:0000313" key="7">
    <source>
        <dbReference type="Proteomes" id="UP000564677"/>
    </source>
</evidence>
<dbReference type="EMBL" id="JAASQV010000004">
    <property type="protein sequence ID" value="NIJ66841.1"/>
    <property type="molecule type" value="Genomic_DNA"/>
</dbReference>
<dbReference type="RefSeq" id="WP_243857631.1">
    <property type="nucleotide sequence ID" value="NZ_JAASQV010000004.1"/>
</dbReference>
<name>A0A7X5V3X0_9SPHN</name>
<evidence type="ECO:0000256" key="3">
    <source>
        <dbReference type="ARBA" id="ARBA00023125"/>
    </source>
</evidence>
<evidence type="ECO:0000256" key="1">
    <source>
        <dbReference type="ARBA" id="ARBA00022491"/>
    </source>
</evidence>
<sequence>MVRSQDDMLTIGKLAEAGGVGVETIRYYQRRGLLAEPERGYHGGVRRYGAQDVRRLRFIRSAQAAGFTLEQIGELLALDARDDRPRARALAREQILVLDRRIAELAAARDALARLARECGGGGAGPCPILTAFEG</sequence>
<dbReference type="AlphaFoldDB" id="A0A7X5V3X0"/>
<comment type="caution">
    <text evidence="6">The sequence shown here is derived from an EMBL/GenBank/DDBJ whole genome shotgun (WGS) entry which is preliminary data.</text>
</comment>
<dbReference type="GO" id="GO:0003700">
    <property type="term" value="F:DNA-binding transcription factor activity"/>
    <property type="evidence" value="ECO:0007669"/>
    <property type="project" value="InterPro"/>
</dbReference>
<feature type="domain" description="HTH merR-type" evidence="5">
    <location>
        <begin position="8"/>
        <end position="78"/>
    </location>
</feature>
<evidence type="ECO:0000256" key="2">
    <source>
        <dbReference type="ARBA" id="ARBA00023015"/>
    </source>
</evidence>
<gene>
    <name evidence="6" type="ORF">FHR20_003817</name>
</gene>
<proteinExistence type="predicted"/>
<dbReference type="SMART" id="SM00422">
    <property type="entry name" value="HTH_MERR"/>
    <property type="match status" value="1"/>
</dbReference>
<organism evidence="6 7">
    <name type="scientific">Sphingomonas leidyi</name>
    <dbReference type="NCBI Taxonomy" id="68569"/>
    <lineage>
        <taxon>Bacteria</taxon>
        <taxon>Pseudomonadati</taxon>
        <taxon>Pseudomonadota</taxon>
        <taxon>Alphaproteobacteria</taxon>
        <taxon>Sphingomonadales</taxon>
        <taxon>Sphingomonadaceae</taxon>
        <taxon>Sphingomonas</taxon>
    </lineage>
</organism>